<sequence>MGASQDIVRKQIEDLKNYTDTVAAVHLLKEVVTSGAVVTIGRAQEIIAIENKEETPKIGNVVKAILQSAGNPGESSKWVKKDDQKQHLEAAITIGGAVYTVDLVFDGYDSVVDTTQNYTVNITSKLNSEVSRGKLFFDHDHTATVKLTYDKDGDLRAVTHKGLTVDTKSFVPYAYQNEILAKFHDSLVAKKEQRLAVMGTGSGKSIVMAGIAQAVGRTIMIVPDQTLVKQQIKETTDLLSAGIVQGVKVDAPRIFTLDSIKGKVDIDWDKLINQEKLEELKTQVDISERAKLSTNWALLVEKKVIDWDKLDELDVEELKAYFAKVVAGTEPFDQIILQAEHPLFKIVASEIKNSMVLIDESHKHTFKPQDTEILVGIQKHNTVLALTATPTSELYDLFKGDPLDDLSLGAAIELGTIRPIKPELAYLKEGDLVDQAVAHYFDDYYLEEEMMGYVDPVALKKQIIQTEIGIEDSVAQERAINQALELNRIRCQRNMGFSDDKATREKLAGIYQKLANGDESTIAKYQDEVAKLRQKSECDARLKLTQKFGAVDEVELQKTVAKPVVNLKQDIDKEQQKDIQRAINSFALFLVFNEKQVDFAEKDRTHKLENYLAEHDQHVVKYKKEELPEPFATKFKKAEVKSREDLKEALVKSGVPISNLPVAQKEAITNLILDRAEAIVTKIKGSESISEVITRATPVDLVALKATENYSDAIDMSTKQSTIDEQIAQIEVGLRTHIIADQVIATGVSIRDILNVQIINTNSPVIESDINVINGILSGPQATGRCVRNKDTEARVQQYIDERYQGKGLILTVDDVIDAKNSATKAREVLENREKQAKKEAAVVRLLKTELKGFDAFTLFQQCVPLHDRIEGLVKKLDVLDNLLRDKEKSVVTHQLTRDRTEKQYESKKKSLEQDITALAEELEIIPGRKGKAPETRLPSEYARNASLYLMWVKITLKQATLNAATEEVRSTLEQIDHEIEKLEKAIKEIEVTYKEGSLELEKLRAQEERMILQIEEASKQFTSV</sequence>
<dbReference type="SMART" id="SM00487">
    <property type="entry name" value="DEXDc"/>
    <property type="match status" value="1"/>
</dbReference>
<gene>
    <name evidence="3" type="ORF">A6J39_016890</name>
</gene>
<keyword evidence="4" id="KW-1185">Reference proteome</keyword>
<dbReference type="InterPro" id="IPR027417">
    <property type="entry name" value="P-loop_NTPase"/>
</dbReference>
<evidence type="ECO:0000259" key="2">
    <source>
        <dbReference type="PROSITE" id="PS51192"/>
    </source>
</evidence>
<name>A0AAX0WVT3_9GAMM</name>
<dbReference type="GO" id="GO:0003677">
    <property type="term" value="F:DNA binding"/>
    <property type="evidence" value="ECO:0007669"/>
    <property type="project" value="InterPro"/>
</dbReference>
<reference evidence="3" key="1">
    <citation type="submission" date="2017-12" db="EMBL/GenBank/DDBJ databases">
        <title>FDA dAtabase for Regulatory Grade micrObial Sequences (FDA-ARGOS): Supporting development and validation of Infectious Disease Dx tests.</title>
        <authorList>
            <person name="Kerrigan L."/>
            <person name="Tallon L.J."/>
            <person name="Sadzewicz L."/>
            <person name="Sengamalay N."/>
            <person name="Ott S."/>
            <person name="Godinez A."/>
            <person name="Nagaraj S."/>
            <person name="Vavikolanu K."/>
            <person name="Vyas G."/>
            <person name="Nadendla S."/>
            <person name="Aluvathingal J."/>
            <person name="Sichtig H."/>
        </authorList>
    </citation>
    <scope>NUCLEOTIDE SEQUENCE [LARGE SCALE GENOMIC DNA]</scope>
    <source>
        <strain evidence="3">FDAARGOS_200</strain>
    </source>
</reference>
<dbReference type="SUPFAM" id="SSF52540">
    <property type="entry name" value="P-loop containing nucleoside triphosphate hydrolases"/>
    <property type="match status" value="2"/>
</dbReference>
<feature type="coiled-coil region" evidence="1">
    <location>
        <begin position="962"/>
        <end position="1021"/>
    </location>
</feature>
<dbReference type="InterPro" id="IPR014001">
    <property type="entry name" value="Helicase_ATP-bd"/>
</dbReference>
<evidence type="ECO:0000313" key="3">
    <source>
        <dbReference type="EMBL" id="PNL62747.1"/>
    </source>
</evidence>
<dbReference type="EMBL" id="NBTX02000004">
    <property type="protein sequence ID" value="PNL62747.1"/>
    <property type="molecule type" value="Genomic_DNA"/>
</dbReference>
<dbReference type="RefSeq" id="WP_019234791.1">
    <property type="nucleotide sequence ID" value="NZ_CAAAHR010000075.1"/>
</dbReference>
<dbReference type="Proteomes" id="UP000192511">
    <property type="component" value="Unassembled WGS sequence"/>
</dbReference>
<dbReference type="GeneID" id="98064845"/>
<dbReference type="GO" id="GO:0005524">
    <property type="term" value="F:ATP binding"/>
    <property type="evidence" value="ECO:0007669"/>
    <property type="project" value="InterPro"/>
</dbReference>
<dbReference type="GO" id="GO:0016787">
    <property type="term" value="F:hydrolase activity"/>
    <property type="evidence" value="ECO:0007669"/>
    <property type="project" value="InterPro"/>
</dbReference>
<feature type="domain" description="Helicase ATP-binding" evidence="2">
    <location>
        <begin position="185"/>
        <end position="408"/>
    </location>
</feature>
<evidence type="ECO:0000313" key="4">
    <source>
        <dbReference type="Proteomes" id="UP000192511"/>
    </source>
</evidence>
<evidence type="ECO:0000256" key="1">
    <source>
        <dbReference type="SAM" id="Coils"/>
    </source>
</evidence>
<accession>A0AAX0WVT3</accession>
<organism evidence="3 4">
    <name type="scientific">Legionella anisa</name>
    <dbReference type="NCBI Taxonomy" id="28082"/>
    <lineage>
        <taxon>Bacteria</taxon>
        <taxon>Pseudomonadati</taxon>
        <taxon>Pseudomonadota</taxon>
        <taxon>Gammaproteobacteria</taxon>
        <taxon>Legionellales</taxon>
        <taxon>Legionellaceae</taxon>
        <taxon>Legionella</taxon>
    </lineage>
</organism>
<comment type="caution">
    <text evidence="3">The sequence shown here is derived from an EMBL/GenBank/DDBJ whole genome shotgun (WGS) entry which is preliminary data.</text>
</comment>
<dbReference type="Pfam" id="PF04851">
    <property type="entry name" value="ResIII"/>
    <property type="match status" value="1"/>
</dbReference>
<protein>
    <recommendedName>
        <fullName evidence="2">Helicase ATP-binding domain-containing protein</fullName>
    </recommendedName>
</protein>
<proteinExistence type="predicted"/>
<dbReference type="Gene3D" id="3.40.50.300">
    <property type="entry name" value="P-loop containing nucleotide triphosphate hydrolases"/>
    <property type="match status" value="1"/>
</dbReference>
<dbReference type="InterPro" id="IPR006935">
    <property type="entry name" value="Helicase/UvrB_N"/>
</dbReference>
<dbReference type="PROSITE" id="PS51192">
    <property type="entry name" value="HELICASE_ATP_BIND_1"/>
    <property type="match status" value="1"/>
</dbReference>
<dbReference type="AlphaFoldDB" id="A0AAX0WVT3"/>
<keyword evidence="1" id="KW-0175">Coiled coil</keyword>